<dbReference type="Pfam" id="PF13160">
    <property type="entry name" value="DUF3995"/>
    <property type="match status" value="1"/>
</dbReference>
<evidence type="ECO:0000313" key="1">
    <source>
        <dbReference type="EMBL" id="AJR18425.1"/>
    </source>
</evidence>
<keyword evidence="2" id="KW-1185">Reference proteome</keyword>
<dbReference type="Proteomes" id="UP000030300">
    <property type="component" value="Chromosome"/>
</dbReference>
<evidence type="ECO:0000313" key="2">
    <source>
        <dbReference type="Proteomes" id="UP000030300"/>
    </source>
</evidence>
<protein>
    <submittedName>
        <fullName evidence="1">Merozoite surface protein 2</fullName>
    </submittedName>
</protein>
<dbReference type="RefSeq" id="WP_052138632.1">
    <property type="nucleotide sequence ID" value="NZ_BJMC01000009.1"/>
</dbReference>
<dbReference type="GeneID" id="96609892"/>
<sequence length="152" mass="15021">MPLSPRLAAAGRRTSGLGLAAAGALHLLWATGSPWPARSRDTLADAVTGSPAGLPPAPLTAAVGAGLLVAAAGTATTVAPRVQDVVRGVVGTGLLARAALGGRRTTVLLGMPAPSATFVRLDARVYRPLVAVLGAAVLAGIESAPTRRAPRA</sequence>
<dbReference type="HOGENOM" id="CLU_125898_1_0_11"/>
<name>A0A0C5XB12_NOCSI</name>
<dbReference type="EMBL" id="CP009896">
    <property type="protein sequence ID" value="AJR18425.1"/>
    <property type="molecule type" value="Genomic_DNA"/>
</dbReference>
<reference evidence="1 2" key="1">
    <citation type="journal article" date="2015" name="Genome Announc.">
        <title>Complete Genome Sequence of Steroid-Transforming Nocardioides simplex VKM Ac-2033D.</title>
        <authorList>
            <person name="Shtratnikova V.Y."/>
            <person name="Schelkunov M.I."/>
            <person name="Pekov Y.A."/>
            <person name="Fokina V.V."/>
            <person name="Logacheva M.D."/>
            <person name="Sokolov S.L."/>
            <person name="Bragin E.Y."/>
            <person name="Ashapkin V.V."/>
            <person name="Donova M.V."/>
        </authorList>
    </citation>
    <scope>NUCLEOTIDE SEQUENCE [LARGE SCALE GENOMIC DNA]</scope>
    <source>
        <strain evidence="1 2">VKM Ac-2033D</strain>
    </source>
</reference>
<dbReference type="InterPro" id="IPR025058">
    <property type="entry name" value="DUF3995"/>
</dbReference>
<gene>
    <name evidence="1" type="ORF">KR76_13545</name>
</gene>
<dbReference type="KEGG" id="psim:KR76_13545"/>
<organism evidence="1 2">
    <name type="scientific">Nocardioides simplex</name>
    <name type="common">Arthrobacter simplex</name>
    <dbReference type="NCBI Taxonomy" id="2045"/>
    <lineage>
        <taxon>Bacteria</taxon>
        <taxon>Bacillati</taxon>
        <taxon>Actinomycetota</taxon>
        <taxon>Actinomycetes</taxon>
        <taxon>Propionibacteriales</taxon>
        <taxon>Nocardioidaceae</taxon>
        <taxon>Pimelobacter</taxon>
    </lineage>
</organism>
<keyword evidence="1" id="KW-0477">Merozoite</keyword>
<accession>A0A0C5XB12</accession>
<dbReference type="AlphaFoldDB" id="A0A0C5XB12"/>
<proteinExistence type="predicted"/>